<evidence type="ECO:0000313" key="3">
    <source>
        <dbReference type="EMBL" id="MCV3214887.1"/>
    </source>
</evidence>
<dbReference type="Proteomes" id="UP001526143">
    <property type="component" value="Unassembled WGS sequence"/>
</dbReference>
<evidence type="ECO:0000256" key="1">
    <source>
        <dbReference type="SAM" id="Phobius"/>
    </source>
</evidence>
<keyword evidence="4" id="KW-1185">Reference proteome</keyword>
<feature type="domain" description="TIR" evidence="2">
    <location>
        <begin position="3"/>
        <end position="153"/>
    </location>
</feature>
<dbReference type="InterPro" id="IPR035897">
    <property type="entry name" value="Toll_tir_struct_dom_sf"/>
</dbReference>
<evidence type="ECO:0000259" key="2">
    <source>
        <dbReference type="PROSITE" id="PS50104"/>
    </source>
</evidence>
<dbReference type="PROSITE" id="PS50104">
    <property type="entry name" value="TIR"/>
    <property type="match status" value="1"/>
</dbReference>
<organism evidence="3 4">
    <name type="scientific">Plectonema radiosum NIES-515</name>
    <dbReference type="NCBI Taxonomy" id="2986073"/>
    <lineage>
        <taxon>Bacteria</taxon>
        <taxon>Bacillati</taxon>
        <taxon>Cyanobacteriota</taxon>
        <taxon>Cyanophyceae</taxon>
        <taxon>Oscillatoriophycideae</taxon>
        <taxon>Oscillatoriales</taxon>
        <taxon>Microcoleaceae</taxon>
        <taxon>Plectonema</taxon>
    </lineage>
</organism>
<dbReference type="EMBL" id="JAOWRF010000231">
    <property type="protein sequence ID" value="MCV3214887.1"/>
    <property type="molecule type" value="Genomic_DNA"/>
</dbReference>
<keyword evidence="1" id="KW-1133">Transmembrane helix</keyword>
<dbReference type="InterPro" id="IPR000157">
    <property type="entry name" value="TIR_dom"/>
</dbReference>
<keyword evidence="1" id="KW-0812">Transmembrane</keyword>
<dbReference type="Gene3D" id="3.40.50.10140">
    <property type="entry name" value="Toll/interleukin-1 receptor homology (TIR) domain"/>
    <property type="match status" value="1"/>
</dbReference>
<dbReference type="RefSeq" id="WP_263746468.1">
    <property type="nucleotide sequence ID" value="NZ_JAOWRF010000231.1"/>
</dbReference>
<dbReference type="SUPFAM" id="SSF52200">
    <property type="entry name" value="Toll/Interleukin receptor TIR domain"/>
    <property type="match status" value="1"/>
</dbReference>
<gene>
    <name evidence="3" type="ORF">OGM63_15420</name>
</gene>
<reference evidence="3 4" key="1">
    <citation type="submission" date="2022-10" db="EMBL/GenBank/DDBJ databases">
        <title>Identification of biosynthetic pathway for the production of the potent trypsin inhibitor radiosumin.</title>
        <authorList>
            <person name="Fewer D.P."/>
            <person name="Delbaje E."/>
            <person name="Ouyang X."/>
            <person name="Agostino P.D."/>
            <person name="Wahlsten M."/>
            <person name="Jokela J."/>
            <person name="Permi P."/>
            <person name="Haapaniemi E."/>
            <person name="Koistinen H."/>
        </authorList>
    </citation>
    <scope>NUCLEOTIDE SEQUENCE [LARGE SCALE GENOMIC DNA]</scope>
    <source>
        <strain evidence="3 4">NIES-515</strain>
    </source>
</reference>
<keyword evidence="1" id="KW-0472">Membrane</keyword>
<dbReference type="SMART" id="SM00255">
    <property type="entry name" value="TIR"/>
    <property type="match status" value="1"/>
</dbReference>
<sequence>MSSTKAIKILYCRSESNDDEQMRQQLEEHLYGLRRNGVIVTWDKRMISAGKEWEKEIKEQLQTADIILALISSKFIASDYNWDVLAKQAMERHRAGKARVVLILLRPVDNYWKVAFPNVKVLPKNGIPITGWRPYDKAFANITKGIREVVDELTDPTFHIKKYFRRIRAVVKPVAKAFFKMVAIIVSVAGVILYSLTKTSRYRRRNKNSMMPLLKMFLIIFGGIFLVSQIQNLLDFYSSKTKPNHTLVSNAKVNPTGWIWIGVTNNSSGRLHAGERLLKPENPDLFPSIEPSVVPSSGAVVNVKYKVNLRKDKSLTEQLGELQKGDKLVIIKVEPIAKYSPNSPYIKLRAQVSKCNKTCEK</sequence>
<evidence type="ECO:0000313" key="4">
    <source>
        <dbReference type="Proteomes" id="UP001526143"/>
    </source>
</evidence>
<dbReference type="Pfam" id="PF13676">
    <property type="entry name" value="TIR_2"/>
    <property type="match status" value="1"/>
</dbReference>
<feature type="transmembrane region" description="Helical" evidence="1">
    <location>
        <begin position="216"/>
        <end position="234"/>
    </location>
</feature>
<comment type="caution">
    <text evidence="3">The sequence shown here is derived from an EMBL/GenBank/DDBJ whole genome shotgun (WGS) entry which is preliminary data.</text>
</comment>
<name>A0ABT3B0J2_9CYAN</name>
<accession>A0ABT3B0J2</accession>
<proteinExistence type="predicted"/>
<protein>
    <submittedName>
        <fullName evidence="3">Toll/interleukin-1 receptor domain-containing protein</fullName>
    </submittedName>
</protein>
<keyword evidence="3" id="KW-0675">Receptor</keyword>
<feature type="transmembrane region" description="Helical" evidence="1">
    <location>
        <begin position="177"/>
        <end position="196"/>
    </location>
</feature>